<organism evidence="2 3">
    <name type="scientific">Toxoplasma gondii FOU</name>
    <dbReference type="NCBI Taxonomy" id="943167"/>
    <lineage>
        <taxon>Eukaryota</taxon>
        <taxon>Sar</taxon>
        <taxon>Alveolata</taxon>
        <taxon>Apicomplexa</taxon>
        <taxon>Conoidasida</taxon>
        <taxon>Coccidia</taxon>
        <taxon>Eucoccidiorida</taxon>
        <taxon>Eimeriorina</taxon>
        <taxon>Sarcocystidae</taxon>
        <taxon>Toxoplasma</taxon>
    </lineage>
</organism>
<sequence>MDPRVAHTSGSRLTDRSAMLVSHRRGLVGGGCMVCLPVVLAVISGLLDGSLMGVGRVVAQNSQGLAVPSSQIEAVIRMQSFSTPEEAAADSWKAAGARAPGEIRVVVPEADTDVSVGSVDRVSKDTLAFSRHENAVDIPMSFWDEDTVDDWGDADDDEEVTDFMPSKRSFWSLIMPGFSGLGTRAKY</sequence>
<evidence type="ECO:0000313" key="3">
    <source>
        <dbReference type="Proteomes" id="UP000028838"/>
    </source>
</evidence>
<evidence type="ECO:0000313" key="2">
    <source>
        <dbReference type="EMBL" id="KFG38094.1"/>
    </source>
</evidence>
<gene>
    <name evidence="2" type="ORF">TGFOU_206340</name>
</gene>
<comment type="caution">
    <text evidence="2">The sequence shown here is derived from an EMBL/GenBank/DDBJ whole genome shotgun (WGS) entry which is preliminary data.</text>
</comment>
<reference evidence="2 3" key="1">
    <citation type="submission" date="2014-07" db="EMBL/GenBank/DDBJ databases">
        <authorList>
            <person name="Sibley D."/>
            <person name="Venepally P."/>
            <person name="Karamycheva S."/>
            <person name="Hadjithomas M."/>
            <person name="Khan A."/>
            <person name="Brunk B."/>
            <person name="Roos D."/>
            <person name="Caler E."/>
            <person name="Lorenzi H."/>
        </authorList>
    </citation>
    <scope>NUCLEOTIDE SEQUENCE [LARGE SCALE GENOMIC DNA]</scope>
    <source>
        <strain evidence="2 3">FOU</strain>
    </source>
</reference>
<accession>A0A086K126</accession>
<name>A0A086K126_TOXGO</name>
<dbReference type="Proteomes" id="UP000028838">
    <property type="component" value="Unassembled WGS sequence"/>
</dbReference>
<feature type="transmembrane region" description="Helical" evidence="1">
    <location>
        <begin position="27"/>
        <end position="47"/>
    </location>
</feature>
<dbReference type="EMBL" id="AEYH02002522">
    <property type="protein sequence ID" value="KFG38094.1"/>
    <property type="molecule type" value="Genomic_DNA"/>
</dbReference>
<dbReference type="VEuPathDB" id="ToxoDB:TGFOU_206340"/>
<dbReference type="AlphaFoldDB" id="A0A086K126"/>
<evidence type="ECO:0000256" key="1">
    <source>
        <dbReference type="SAM" id="Phobius"/>
    </source>
</evidence>
<protein>
    <submittedName>
        <fullName evidence="2">Putative transmembrane protein</fullName>
    </submittedName>
</protein>
<proteinExistence type="predicted"/>
<keyword evidence="1" id="KW-1133">Transmembrane helix</keyword>
<dbReference type="OrthoDB" id="332395at2759"/>
<keyword evidence="1 2" id="KW-0812">Transmembrane</keyword>
<keyword evidence="1" id="KW-0472">Membrane</keyword>